<gene>
    <name evidence="4" type="primary">uspA3</name>
    <name evidence="4" type="ORF">NRIC_29110</name>
</gene>
<dbReference type="InterPro" id="IPR006015">
    <property type="entry name" value="Universal_stress_UspA"/>
</dbReference>
<dbReference type="Pfam" id="PF00582">
    <property type="entry name" value="Usp"/>
    <property type="match status" value="1"/>
</dbReference>
<accession>A0A4P5PAM5</accession>
<feature type="domain" description="UspA" evidence="3">
    <location>
        <begin position="5"/>
        <end position="144"/>
    </location>
</feature>
<dbReference type="PRINTS" id="PR01438">
    <property type="entry name" value="UNVRSLSTRESS"/>
</dbReference>
<proteinExistence type="inferred from homology"/>
<dbReference type="EMBL" id="BJCC01000025">
    <property type="protein sequence ID" value="GCF95020.1"/>
    <property type="molecule type" value="Genomic_DNA"/>
</dbReference>
<evidence type="ECO:0000259" key="3">
    <source>
        <dbReference type="Pfam" id="PF00582"/>
    </source>
</evidence>
<evidence type="ECO:0000256" key="2">
    <source>
        <dbReference type="PIRNR" id="PIRNR006276"/>
    </source>
</evidence>
<organism evidence="4 5">
    <name type="scientific">Enterococcus florum</name>
    <dbReference type="NCBI Taxonomy" id="2480627"/>
    <lineage>
        <taxon>Bacteria</taxon>
        <taxon>Bacillati</taxon>
        <taxon>Bacillota</taxon>
        <taxon>Bacilli</taxon>
        <taxon>Lactobacillales</taxon>
        <taxon>Enterococcaceae</taxon>
        <taxon>Enterococcus</taxon>
    </lineage>
</organism>
<dbReference type="AlphaFoldDB" id="A0A4P5PAM5"/>
<evidence type="ECO:0000313" key="5">
    <source>
        <dbReference type="Proteomes" id="UP000290567"/>
    </source>
</evidence>
<dbReference type="OrthoDB" id="9777884at2"/>
<protein>
    <recommendedName>
        <fullName evidence="2">Universal stress protein</fullName>
    </recommendedName>
</protein>
<dbReference type="Gene3D" id="3.40.50.620">
    <property type="entry name" value="HUPs"/>
    <property type="match status" value="1"/>
</dbReference>
<evidence type="ECO:0000313" key="4">
    <source>
        <dbReference type="EMBL" id="GCF95020.1"/>
    </source>
</evidence>
<evidence type="ECO:0000256" key="1">
    <source>
        <dbReference type="ARBA" id="ARBA00008791"/>
    </source>
</evidence>
<dbReference type="InterPro" id="IPR006016">
    <property type="entry name" value="UspA"/>
</dbReference>
<sequence>MRADYQSILVAIDGSKQSEKAFEEAIAIAVINRADLTIAWIINEADLSNSAFSYSKILNEEKELVEKEMLKKIHDAQQAGIEQVESVIELGSPKEYLTKVIPENKKIDLIIMGPTGKGTIQRASVGSTTSYVVNNADCSVLVVR</sequence>
<keyword evidence="2" id="KW-0963">Cytoplasm</keyword>
<name>A0A4P5PAM5_9ENTE</name>
<comment type="similarity">
    <text evidence="1 2">Belongs to the universal stress protein A family.</text>
</comment>
<dbReference type="CDD" id="cd00293">
    <property type="entry name" value="USP-like"/>
    <property type="match status" value="1"/>
</dbReference>
<reference evidence="5" key="1">
    <citation type="submission" date="2019-02" db="EMBL/GenBank/DDBJ databases">
        <title>Draft genome sequence of Enterococcus sp. Gos25-1.</title>
        <authorList>
            <person name="Tanaka N."/>
            <person name="Shiwa Y."/>
            <person name="Fujita N."/>
        </authorList>
    </citation>
    <scope>NUCLEOTIDE SEQUENCE [LARGE SCALE GENOMIC DNA]</scope>
    <source>
        <strain evidence="5">Gos25-1</strain>
    </source>
</reference>
<dbReference type="RefSeq" id="WP_146623421.1">
    <property type="nucleotide sequence ID" value="NZ_BJCC01000025.1"/>
</dbReference>
<dbReference type="SUPFAM" id="SSF52402">
    <property type="entry name" value="Adenine nucleotide alpha hydrolases-like"/>
    <property type="match status" value="1"/>
</dbReference>
<dbReference type="GO" id="GO:0005737">
    <property type="term" value="C:cytoplasm"/>
    <property type="evidence" value="ECO:0007669"/>
    <property type="project" value="UniProtKB-SubCell"/>
</dbReference>
<dbReference type="InterPro" id="IPR014729">
    <property type="entry name" value="Rossmann-like_a/b/a_fold"/>
</dbReference>
<comment type="subcellular location">
    <subcellularLocation>
        <location evidence="2">Cytoplasm</location>
    </subcellularLocation>
</comment>
<comment type="caution">
    <text evidence="4">The sequence shown here is derived from an EMBL/GenBank/DDBJ whole genome shotgun (WGS) entry which is preliminary data.</text>
</comment>
<dbReference type="Proteomes" id="UP000290567">
    <property type="component" value="Unassembled WGS sequence"/>
</dbReference>
<keyword evidence="5" id="KW-1185">Reference proteome</keyword>
<dbReference type="PIRSF" id="PIRSF006276">
    <property type="entry name" value="UspA"/>
    <property type="match status" value="1"/>
</dbReference>
<dbReference type="PANTHER" id="PTHR46268">
    <property type="entry name" value="STRESS RESPONSE PROTEIN NHAX"/>
    <property type="match status" value="1"/>
</dbReference>
<dbReference type="PANTHER" id="PTHR46268:SF6">
    <property type="entry name" value="UNIVERSAL STRESS PROTEIN UP12"/>
    <property type="match status" value="1"/>
</dbReference>